<feature type="compositionally biased region" description="Basic and acidic residues" evidence="1">
    <location>
        <begin position="168"/>
        <end position="190"/>
    </location>
</feature>
<sequence length="497" mass="56123">MKRRDQRVHCWCYSHCARFSNEARTITVRSRDRHITEDKAEVARATALGYPPPKALLLALQRNKDEIAGEEGDRGEEGAGQAEDEREKEKREDDGEQKEMDGDELNGINYSPYDQQDMDFGPSSDNGSDNSLLPAIGCSADLGPLSRDQDEDMDSPLDVEPGGSQDNHGFHLRSEPGPSRERQPDKKDVSGNEDEGAELVASDLLLFLGDGSQIDGEDDEDNDSLDWRRYHDNSDSDEDGEEDRRTLPTAQSRDRYTRSTHAQDRFEELVDGYHPGPMPRQQGGGTRLQDLTESERATVDHFQTWVEVDGTERVYSGFAKSAKKLQKNIDILSKKRAVSLVKLVTGVEENTYDMCVNSCMAYIGPNAGLDRCPYVRDGEICGEPRFDRNGKPRRKYITLPILPRIRAKFKSGKTSTYLHERGQQSRETFGTAQHVFQDWPDGEIHQHFLRNGLFDDPRYDLLMLSTDGAQMLNKADSDGWIVLLISLNSPLSSRFKR</sequence>
<reference evidence="2" key="1">
    <citation type="submission" date="2016-04" db="EMBL/GenBank/DDBJ databases">
        <authorList>
            <person name="Nguyen H.D."/>
            <person name="Samba Siva P."/>
            <person name="Cullis J."/>
            <person name="Levesque C.A."/>
            <person name="Hambleton S."/>
        </authorList>
    </citation>
    <scope>NUCLEOTIDE SEQUENCE</scope>
    <source>
        <strain evidence="2">DAOMC 236426</strain>
    </source>
</reference>
<dbReference type="AlphaFoldDB" id="A0A8X7SSP1"/>
<gene>
    <name evidence="2" type="ORF">A4X06_0g9058</name>
</gene>
<feature type="compositionally biased region" description="Basic and acidic residues" evidence="1">
    <location>
        <begin position="62"/>
        <end position="100"/>
    </location>
</feature>
<evidence type="ECO:0000256" key="1">
    <source>
        <dbReference type="SAM" id="MobiDB-lite"/>
    </source>
</evidence>
<evidence type="ECO:0000313" key="2">
    <source>
        <dbReference type="EMBL" id="KAE8237924.1"/>
    </source>
</evidence>
<feature type="non-terminal residue" evidence="2">
    <location>
        <position position="497"/>
    </location>
</feature>
<accession>A0A8X7SSP1</accession>
<name>A0A8X7SSP1_9BASI</name>
<evidence type="ECO:0000313" key="3">
    <source>
        <dbReference type="Proteomes" id="UP000077684"/>
    </source>
</evidence>
<dbReference type="Proteomes" id="UP000077684">
    <property type="component" value="Unassembled WGS sequence"/>
</dbReference>
<feature type="compositionally biased region" description="Basic and acidic residues" evidence="1">
    <location>
        <begin position="242"/>
        <end position="263"/>
    </location>
</feature>
<keyword evidence="3" id="KW-1185">Reference proteome</keyword>
<protein>
    <submittedName>
        <fullName evidence="2">Uncharacterized protein</fullName>
    </submittedName>
</protein>
<proteinExistence type="predicted"/>
<feature type="compositionally biased region" description="Basic and acidic residues" evidence="1">
    <location>
        <begin position="225"/>
        <end position="234"/>
    </location>
</feature>
<feature type="compositionally biased region" description="Acidic residues" evidence="1">
    <location>
        <begin position="215"/>
        <end position="224"/>
    </location>
</feature>
<feature type="region of interest" description="Disordered" evidence="1">
    <location>
        <begin position="61"/>
        <end position="198"/>
    </location>
</feature>
<reference evidence="2" key="2">
    <citation type="journal article" date="2019" name="IMA Fungus">
        <title>Genome sequencing and comparison of five Tilletia species to identify candidate genes for the detection of regulated species infecting wheat.</title>
        <authorList>
            <person name="Nguyen H.D.T."/>
            <person name="Sultana T."/>
            <person name="Kesanakurti P."/>
            <person name="Hambleton S."/>
        </authorList>
    </citation>
    <scope>NUCLEOTIDE SEQUENCE</scope>
    <source>
        <strain evidence="2">DAOMC 236426</strain>
    </source>
</reference>
<feature type="region of interest" description="Disordered" evidence="1">
    <location>
        <begin position="210"/>
        <end position="263"/>
    </location>
</feature>
<dbReference type="EMBL" id="LWDE02002337">
    <property type="protein sequence ID" value="KAE8237924.1"/>
    <property type="molecule type" value="Genomic_DNA"/>
</dbReference>
<comment type="caution">
    <text evidence="2">The sequence shown here is derived from an EMBL/GenBank/DDBJ whole genome shotgun (WGS) entry which is preliminary data.</text>
</comment>
<organism evidence="2 3">
    <name type="scientific">Tilletia controversa</name>
    <name type="common">dwarf bunt fungus</name>
    <dbReference type="NCBI Taxonomy" id="13291"/>
    <lineage>
        <taxon>Eukaryota</taxon>
        <taxon>Fungi</taxon>
        <taxon>Dikarya</taxon>
        <taxon>Basidiomycota</taxon>
        <taxon>Ustilaginomycotina</taxon>
        <taxon>Exobasidiomycetes</taxon>
        <taxon>Tilletiales</taxon>
        <taxon>Tilletiaceae</taxon>
        <taxon>Tilletia</taxon>
    </lineage>
</organism>